<protein>
    <recommendedName>
        <fullName evidence="3">Primase C-terminal 1 domain-containing protein</fullName>
    </recommendedName>
</protein>
<sequence length="482" mass="56167">MKKEIIKFQYGNKFIYQEVEELENGNKKVISRTIKGKITNKYDNVKPIYCLFPKEELNLREFFELIVGDRFEQKDFVIEVYNGYEQIKHCSSLEELMRYSKWADHFVPNTFYKWQSRSIENLRCIQWMLFDFELRKSNGQAFTPVEIWEIFRSEIGFMPTFIKESKTPGSYHVALKHTSINGKLESTYLFKRIQKKIADIIGTDDGAIGANHNYSIPKNGKRVFYFGDNTIDFNDLKNWWIGLLKESNKSSKTPRRTGGKVTSITEHLIWNHAAVQALQNQEFEGSRNEAGFTLALLHYALGIDQKETAEYLLEKWFPLVSQEGQKYHLSALKASIRSAYSKKYRGPSKEKIEALTGIEFNIRVFRGQYKRQLRHNKNENQQAIINYLREHKGKVTMVQTDLIKDICKTQKSPLGKKFSIDSIKRNLRGLKKLGFIDWQTKGSGGNTKDKAVEFVLKDGIQSNDGYIIEEDHNVYVYGEKVN</sequence>
<accession>A0ABT7ZQF3</accession>
<dbReference type="RefSeq" id="WP_290215586.1">
    <property type="nucleotide sequence ID" value="NZ_JASDCQ010000011.1"/>
</dbReference>
<evidence type="ECO:0000313" key="1">
    <source>
        <dbReference type="EMBL" id="MDN3429163.1"/>
    </source>
</evidence>
<comment type="caution">
    <text evidence="1">The sequence shown here is derived from an EMBL/GenBank/DDBJ whole genome shotgun (WGS) entry which is preliminary data.</text>
</comment>
<reference evidence="1 2" key="1">
    <citation type="submission" date="2023-03" db="EMBL/GenBank/DDBJ databases">
        <authorList>
            <person name="Uniacke-Lowe S."/>
            <person name="Ross P."/>
            <person name="Hill C."/>
        </authorList>
    </citation>
    <scope>NUCLEOTIDE SEQUENCE [LARGE SCALE GENOMIC DNA]</scope>
    <source>
        <strain evidence="1 2">APC 4016</strain>
    </source>
</reference>
<name>A0ABT7ZQF3_9BACL</name>
<dbReference type="Proteomes" id="UP001225873">
    <property type="component" value="Unassembled WGS sequence"/>
</dbReference>
<organism evidence="1 2">
    <name type="scientific">Planococcus notacanthi</name>
    <dbReference type="NCBI Taxonomy" id="3035188"/>
    <lineage>
        <taxon>Bacteria</taxon>
        <taxon>Bacillati</taxon>
        <taxon>Bacillota</taxon>
        <taxon>Bacilli</taxon>
        <taxon>Bacillales</taxon>
        <taxon>Caryophanaceae</taxon>
        <taxon>Planococcus</taxon>
    </lineage>
</organism>
<evidence type="ECO:0008006" key="3">
    <source>
        <dbReference type="Google" id="ProtNLM"/>
    </source>
</evidence>
<evidence type="ECO:0000313" key="2">
    <source>
        <dbReference type="Proteomes" id="UP001225873"/>
    </source>
</evidence>
<proteinExistence type="predicted"/>
<dbReference type="EMBL" id="JASDCQ010000011">
    <property type="protein sequence ID" value="MDN3429163.1"/>
    <property type="molecule type" value="Genomic_DNA"/>
</dbReference>
<keyword evidence="2" id="KW-1185">Reference proteome</keyword>
<gene>
    <name evidence="1" type="ORF">QMA01_17850</name>
</gene>